<accession>A0A2W5N0L8</accession>
<reference evidence="1 2" key="1">
    <citation type="submission" date="2017-08" db="EMBL/GenBank/DDBJ databases">
        <title>Infants hospitalized years apart are colonized by the same room-sourced microbial strains.</title>
        <authorList>
            <person name="Brooks B."/>
            <person name="Olm M.R."/>
            <person name="Firek B.A."/>
            <person name="Baker R."/>
            <person name="Thomas B.C."/>
            <person name="Morowitz M.J."/>
            <person name="Banfield J.F."/>
        </authorList>
    </citation>
    <scope>NUCLEOTIDE SEQUENCE [LARGE SCALE GENOMIC DNA]</scope>
    <source>
        <strain evidence="1">S2_005_002_R2_29</strain>
    </source>
</reference>
<gene>
    <name evidence="1" type="ORF">DI551_04345</name>
</gene>
<dbReference type="EMBL" id="QFQB01000020">
    <property type="protein sequence ID" value="PZQ46926.1"/>
    <property type="molecule type" value="Genomic_DNA"/>
</dbReference>
<protein>
    <recommendedName>
        <fullName evidence="3">DUF922 domain-containing protein</fullName>
    </recommendedName>
</protein>
<sequence length="223" mass="25164">MIGLDYLVAGYFHLAAADVECHLKRTPQITVAASDTSVKYDHSKYQEQLDKIGSDTVSPYGDKVQAHVGGLMSGEVTVSQNIRLYQENYPSLNLGCLYVDNLKIGIHINPKIYIAKDFAKDGCMYKAVMEHEQKHIQVDRMIVNKYTSIIVKGLDAALKKTGYAHGPFPAGQMQAEQKRLQDYTQGIVKAYSAQMNKERMQLQQQVDSLQEYNRVNNLCRGKR</sequence>
<name>A0A2W5N0L8_9BACT</name>
<organism evidence="1 2">
    <name type="scientific">Micavibrio aeruginosavorus</name>
    <dbReference type="NCBI Taxonomy" id="349221"/>
    <lineage>
        <taxon>Bacteria</taxon>
        <taxon>Pseudomonadati</taxon>
        <taxon>Bdellovibrionota</taxon>
        <taxon>Bdellovibrionia</taxon>
        <taxon>Bdellovibrionales</taxon>
        <taxon>Pseudobdellovibrionaceae</taxon>
        <taxon>Micavibrio</taxon>
    </lineage>
</organism>
<dbReference type="Proteomes" id="UP000249417">
    <property type="component" value="Unassembled WGS sequence"/>
</dbReference>
<comment type="caution">
    <text evidence="1">The sequence shown here is derived from an EMBL/GenBank/DDBJ whole genome shotgun (WGS) entry which is preliminary data.</text>
</comment>
<proteinExistence type="predicted"/>
<evidence type="ECO:0008006" key="3">
    <source>
        <dbReference type="Google" id="ProtNLM"/>
    </source>
</evidence>
<dbReference type="AlphaFoldDB" id="A0A2W5N0L8"/>
<evidence type="ECO:0000313" key="1">
    <source>
        <dbReference type="EMBL" id="PZQ46926.1"/>
    </source>
</evidence>
<evidence type="ECO:0000313" key="2">
    <source>
        <dbReference type="Proteomes" id="UP000249417"/>
    </source>
</evidence>